<dbReference type="RefSeq" id="WP_233090565.1">
    <property type="nucleotide sequence ID" value="NZ_BAABWN010000006.1"/>
</dbReference>
<evidence type="ECO:0000313" key="9">
    <source>
        <dbReference type="Proteomes" id="UP001465153"/>
    </source>
</evidence>
<protein>
    <recommendedName>
        <fullName evidence="7">Rieske domain-containing protein</fullName>
    </recommendedName>
</protein>
<evidence type="ECO:0000313" key="8">
    <source>
        <dbReference type="EMBL" id="GAA6168217.1"/>
    </source>
</evidence>
<dbReference type="PANTHER" id="PTHR21496:SF0">
    <property type="entry name" value="RIESKE DOMAIN-CONTAINING PROTEIN"/>
    <property type="match status" value="1"/>
</dbReference>
<comment type="caution">
    <text evidence="8">The sequence shown here is derived from an EMBL/GenBank/DDBJ whole genome shotgun (WGS) entry which is preliminary data.</text>
</comment>
<dbReference type="EMBL" id="BAABWN010000006">
    <property type="protein sequence ID" value="GAA6168217.1"/>
    <property type="molecule type" value="Genomic_DNA"/>
</dbReference>
<keyword evidence="4" id="KW-0411">Iron-sulfur</keyword>
<name>A0ABQ0A992_9GAMM</name>
<comment type="cofactor">
    <cofactor evidence="5">
        <name>[2Fe-2S] cluster</name>
        <dbReference type="ChEBI" id="CHEBI:190135"/>
    </cofactor>
</comment>
<evidence type="ECO:0000256" key="4">
    <source>
        <dbReference type="ARBA" id="ARBA00023014"/>
    </source>
</evidence>
<accession>A0ABQ0A992</accession>
<dbReference type="PANTHER" id="PTHR21496">
    <property type="entry name" value="FERREDOXIN-RELATED"/>
    <property type="match status" value="1"/>
</dbReference>
<dbReference type="CDD" id="cd03467">
    <property type="entry name" value="Rieske"/>
    <property type="match status" value="1"/>
</dbReference>
<keyword evidence="2" id="KW-0479">Metal-binding</keyword>
<keyword evidence="9" id="KW-1185">Reference proteome</keyword>
<gene>
    <name evidence="8" type="ORF">NBRC116591_20280</name>
</gene>
<evidence type="ECO:0000256" key="3">
    <source>
        <dbReference type="ARBA" id="ARBA00023004"/>
    </source>
</evidence>
<evidence type="ECO:0000259" key="7">
    <source>
        <dbReference type="PROSITE" id="PS51296"/>
    </source>
</evidence>
<dbReference type="Proteomes" id="UP001465153">
    <property type="component" value="Unassembled WGS sequence"/>
</dbReference>
<comment type="similarity">
    <text evidence="6">Belongs to the bacterial ring-hydroxylating dioxygenase ferredoxin component family.</text>
</comment>
<feature type="domain" description="Rieske" evidence="7">
    <location>
        <begin position="4"/>
        <end position="98"/>
    </location>
</feature>
<evidence type="ECO:0000256" key="6">
    <source>
        <dbReference type="ARBA" id="ARBA00038001"/>
    </source>
</evidence>
<keyword evidence="3" id="KW-0408">Iron</keyword>
<dbReference type="PROSITE" id="PS51296">
    <property type="entry name" value="RIESKE"/>
    <property type="match status" value="1"/>
</dbReference>
<dbReference type="Pfam" id="PF00355">
    <property type="entry name" value="Rieske"/>
    <property type="match status" value="1"/>
</dbReference>
<organism evidence="8 9">
    <name type="scientific">Sessilibacter corallicola</name>
    <dbReference type="NCBI Taxonomy" id="2904075"/>
    <lineage>
        <taxon>Bacteria</taxon>
        <taxon>Pseudomonadati</taxon>
        <taxon>Pseudomonadota</taxon>
        <taxon>Gammaproteobacteria</taxon>
        <taxon>Cellvibrionales</taxon>
        <taxon>Cellvibrionaceae</taxon>
        <taxon>Sessilibacter</taxon>
    </lineage>
</organism>
<keyword evidence="1" id="KW-0001">2Fe-2S</keyword>
<dbReference type="InterPro" id="IPR017941">
    <property type="entry name" value="Rieske_2Fe-2S"/>
</dbReference>
<dbReference type="SUPFAM" id="SSF50022">
    <property type="entry name" value="ISP domain"/>
    <property type="match status" value="1"/>
</dbReference>
<dbReference type="InterPro" id="IPR036922">
    <property type="entry name" value="Rieske_2Fe-2S_sf"/>
</dbReference>
<sequence>MSFRALEKLHRVHEGYIQAHKVDELDILLVCNEGKLYAFKNYCPHQGVPLTHGTLENGAIRCPLHGFEFRLRDGCPLTGISAPLESVTLVYEGNTVGIDH</sequence>
<evidence type="ECO:0000256" key="1">
    <source>
        <dbReference type="ARBA" id="ARBA00022714"/>
    </source>
</evidence>
<evidence type="ECO:0000256" key="2">
    <source>
        <dbReference type="ARBA" id="ARBA00022723"/>
    </source>
</evidence>
<dbReference type="Gene3D" id="2.102.10.10">
    <property type="entry name" value="Rieske [2Fe-2S] iron-sulphur domain"/>
    <property type="match status" value="1"/>
</dbReference>
<evidence type="ECO:0000256" key="5">
    <source>
        <dbReference type="ARBA" id="ARBA00034078"/>
    </source>
</evidence>
<proteinExistence type="inferred from homology"/>
<reference evidence="8 9" key="1">
    <citation type="submission" date="2024-04" db="EMBL/GenBank/DDBJ databases">
        <title>Draft genome sequence of Sessilibacter corallicola NBRC 116591.</title>
        <authorList>
            <person name="Miyakawa T."/>
            <person name="Kusuya Y."/>
            <person name="Miura T."/>
        </authorList>
    </citation>
    <scope>NUCLEOTIDE SEQUENCE [LARGE SCALE GENOMIC DNA]</scope>
    <source>
        <strain evidence="8 9">KU-00831-HH</strain>
    </source>
</reference>